<comment type="caution">
    <text evidence="1">The sequence shown here is derived from an EMBL/GenBank/DDBJ whole genome shotgun (WGS) entry which is preliminary data.</text>
</comment>
<accession>A0A9W5R4D2</accession>
<dbReference type="AlphaFoldDB" id="A0A9W5R4D2"/>
<dbReference type="Proteomes" id="UP000014028">
    <property type="component" value="Unassembled WGS sequence"/>
</dbReference>
<sequence>MEDSNKNGKCKCGKETFRTFKFGESSMYICNKCTAELADYLMELANLDKQDTERGNQN</sequence>
<evidence type="ECO:0000313" key="2">
    <source>
        <dbReference type="Proteomes" id="UP000014028"/>
    </source>
</evidence>
<organism evidence="1 2">
    <name type="scientific">Bacillus cereus VD184</name>
    <dbReference type="NCBI Taxonomy" id="1053242"/>
    <lineage>
        <taxon>Bacteria</taxon>
        <taxon>Bacillati</taxon>
        <taxon>Bacillota</taxon>
        <taxon>Bacilli</taxon>
        <taxon>Bacillales</taxon>
        <taxon>Bacillaceae</taxon>
        <taxon>Bacillus</taxon>
        <taxon>Bacillus cereus group</taxon>
    </lineage>
</organism>
<name>A0A9W5R4D2_BACCE</name>
<dbReference type="EMBL" id="AHFK01000065">
    <property type="protein sequence ID" value="EOQ06908.1"/>
    <property type="molecule type" value="Genomic_DNA"/>
</dbReference>
<dbReference type="RefSeq" id="WP_016123361.1">
    <property type="nucleotide sequence ID" value="NZ_KB976835.1"/>
</dbReference>
<gene>
    <name evidence="1" type="ORF">IKC_00796</name>
</gene>
<evidence type="ECO:0000313" key="1">
    <source>
        <dbReference type="EMBL" id="EOQ06908.1"/>
    </source>
</evidence>
<reference evidence="1 2" key="1">
    <citation type="submission" date="2012-12" db="EMBL/GenBank/DDBJ databases">
        <title>The Genome Sequence of Bacillus cereus VD184.</title>
        <authorList>
            <consortium name="The Broad Institute Genome Sequencing Platform"/>
            <consortium name="The Broad Institute Genome Sequencing Center for Infectious Disease"/>
            <person name="Feldgarden M."/>
            <person name="Van der Auwera G.A."/>
            <person name="Mahillon J."/>
            <person name="Duprez V."/>
            <person name="Timmery S."/>
            <person name="Mattelet C."/>
            <person name="Dierick K."/>
            <person name="Sun M."/>
            <person name="Yu Z."/>
            <person name="Zhu L."/>
            <person name="Hu X."/>
            <person name="Shank E.B."/>
            <person name="Swiecicka I."/>
            <person name="Hansen B.M."/>
            <person name="Andrup L."/>
            <person name="Walker B."/>
            <person name="Young S.K."/>
            <person name="Zeng Q."/>
            <person name="Gargeya S."/>
            <person name="Fitzgerald M."/>
            <person name="Haas B."/>
            <person name="Abouelleil A."/>
            <person name="Alvarado L."/>
            <person name="Arachchi H.M."/>
            <person name="Berlin A.M."/>
            <person name="Chapman S.B."/>
            <person name="Dewar J."/>
            <person name="Goldberg J."/>
            <person name="Griggs A."/>
            <person name="Gujja S."/>
            <person name="Hansen M."/>
            <person name="Howarth C."/>
            <person name="Imamovic A."/>
            <person name="Larimer J."/>
            <person name="McCowan C."/>
            <person name="Murphy C."/>
            <person name="Neiman D."/>
            <person name="Pearson M."/>
            <person name="Priest M."/>
            <person name="Roberts A."/>
            <person name="Saif S."/>
            <person name="Shea T."/>
            <person name="Sisk P."/>
            <person name="Sykes S."/>
            <person name="Wortman J."/>
            <person name="Nusbaum C."/>
            <person name="Birren B."/>
        </authorList>
    </citation>
    <scope>NUCLEOTIDE SEQUENCE [LARGE SCALE GENOMIC DNA]</scope>
    <source>
        <strain evidence="1 2">VD184</strain>
    </source>
</reference>
<proteinExistence type="predicted"/>
<protein>
    <submittedName>
        <fullName evidence="1">Uncharacterized protein</fullName>
    </submittedName>
</protein>